<sequence>MQSLYSFFRHVGRLTCRWGGLLTLASSLCLAAPAKAGIFFNTVVQDTVNPQKTHSGLVNLHMIMQSYYSKVYNALYNNPIKSTDDFIRIFTYDIKIQSYLAVIRTAAGKNIQIDPKQVLSIYLSEQAQWCHEHIKNPLQFQCYTAEALLEAFKQMPPQVLEALNLGAFDPEYYQKLYSDITLRTQIDNIFAMIRGNKFDTALKRYFNSGVITYSSRFSITL</sequence>
<name>A0A3A1YS30_9GAMM</name>
<comment type="caution">
    <text evidence="2">The sequence shown here is derived from an EMBL/GenBank/DDBJ whole genome shotgun (WGS) entry which is preliminary data.</text>
</comment>
<dbReference type="EMBL" id="NRJG01000039">
    <property type="protein sequence ID" value="RIY39184.1"/>
    <property type="molecule type" value="Genomic_DNA"/>
</dbReference>
<proteinExistence type="predicted"/>
<dbReference type="AlphaFoldDB" id="A0A3A1YS30"/>
<dbReference type="Proteomes" id="UP000265916">
    <property type="component" value="Unassembled WGS sequence"/>
</dbReference>
<gene>
    <name evidence="2" type="ORF">CKF58_02630</name>
</gene>
<reference evidence="2 3" key="1">
    <citation type="submission" date="2017-08" db="EMBL/GenBank/DDBJ databases">
        <title>Reclassification of Bisgaard taxon 37 and 44.</title>
        <authorList>
            <person name="Christensen H."/>
        </authorList>
    </citation>
    <scope>NUCLEOTIDE SEQUENCE [LARGE SCALE GENOMIC DNA]</scope>
    <source>
        <strain evidence="2 3">111</strain>
    </source>
</reference>
<organism evidence="2 3">
    <name type="scientific">Psittacicella hinzii</name>
    <dbReference type="NCBI Taxonomy" id="2028575"/>
    <lineage>
        <taxon>Bacteria</taxon>
        <taxon>Pseudomonadati</taxon>
        <taxon>Pseudomonadota</taxon>
        <taxon>Gammaproteobacteria</taxon>
        <taxon>Pasteurellales</taxon>
        <taxon>Psittacicellaceae</taxon>
        <taxon>Psittacicella</taxon>
    </lineage>
</organism>
<evidence type="ECO:0000256" key="1">
    <source>
        <dbReference type="SAM" id="SignalP"/>
    </source>
</evidence>
<feature type="signal peptide" evidence="1">
    <location>
        <begin position="1"/>
        <end position="36"/>
    </location>
</feature>
<feature type="chain" id="PRO_5017364625" evidence="1">
    <location>
        <begin position="37"/>
        <end position="221"/>
    </location>
</feature>
<keyword evidence="1" id="KW-0732">Signal</keyword>
<protein>
    <submittedName>
        <fullName evidence="2">Uncharacterized protein</fullName>
    </submittedName>
</protein>
<accession>A0A3A1YS30</accession>
<dbReference type="RefSeq" id="WP_119530620.1">
    <property type="nucleotide sequence ID" value="NZ_JBHSSP010000022.1"/>
</dbReference>
<evidence type="ECO:0000313" key="2">
    <source>
        <dbReference type="EMBL" id="RIY39184.1"/>
    </source>
</evidence>
<keyword evidence="3" id="KW-1185">Reference proteome</keyword>
<evidence type="ECO:0000313" key="3">
    <source>
        <dbReference type="Proteomes" id="UP000265916"/>
    </source>
</evidence>